<feature type="domain" description="Biotin carboxylation" evidence="9">
    <location>
        <begin position="1"/>
        <end position="443"/>
    </location>
</feature>
<dbReference type="GO" id="GO:0005524">
    <property type="term" value="F:ATP binding"/>
    <property type="evidence" value="ECO:0007669"/>
    <property type="project" value="UniProtKB-UniRule"/>
</dbReference>
<dbReference type="InterPro" id="IPR050856">
    <property type="entry name" value="Biotin_carboxylase_complex"/>
</dbReference>
<dbReference type="GO" id="GO:0046872">
    <property type="term" value="F:metal ion binding"/>
    <property type="evidence" value="ECO:0007669"/>
    <property type="project" value="InterPro"/>
</dbReference>
<dbReference type="PROSITE" id="PS50975">
    <property type="entry name" value="ATP_GRASP"/>
    <property type="match status" value="1"/>
</dbReference>
<dbReference type="InterPro" id="IPR005482">
    <property type="entry name" value="Biotin_COase_C"/>
</dbReference>
<name>A0AAW5QTU1_9HYPH</name>
<dbReference type="Proteomes" id="UP001320898">
    <property type="component" value="Unassembled WGS sequence"/>
</dbReference>
<comment type="caution">
    <text evidence="10">The sequence shown here is derived from an EMBL/GenBank/DDBJ whole genome shotgun (WGS) entry which is preliminary data.</text>
</comment>
<feature type="domain" description="Lipoyl-binding" evidence="7">
    <location>
        <begin position="577"/>
        <end position="656"/>
    </location>
</feature>
<dbReference type="AlphaFoldDB" id="A0AAW5QTU1"/>
<dbReference type="Pfam" id="PF00289">
    <property type="entry name" value="Biotin_carb_N"/>
    <property type="match status" value="1"/>
</dbReference>
<dbReference type="InterPro" id="IPR016185">
    <property type="entry name" value="PreATP-grasp_dom_sf"/>
</dbReference>
<reference evidence="10 11" key="1">
    <citation type="submission" date="2022-04" db="EMBL/GenBank/DDBJ databases">
        <authorList>
            <person name="Ye Y.-Q."/>
            <person name="Du Z.-J."/>
        </authorList>
    </citation>
    <scope>NUCLEOTIDE SEQUENCE [LARGE SCALE GENOMIC DNA]</scope>
    <source>
        <strain evidence="10 11">A6E488</strain>
    </source>
</reference>
<dbReference type="InterPro" id="IPR005479">
    <property type="entry name" value="CPAse_ATP-bd"/>
</dbReference>
<evidence type="ECO:0000256" key="6">
    <source>
        <dbReference type="PROSITE-ProRule" id="PRU00409"/>
    </source>
</evidence>
<evidence type="ECO:0000256" key="1">
    <source>
        <dbReference type="ARBA" id="ARBA00001953"/>
    </source>
</evidence>
<dbReference type="GO" id="GO:0016874">
    <property type="term" value="F:ligase activity"/>
    <property type="evidence" value="ECO:0007669"/>
    <property type="project" value="UniProtKB-KW"/>
</dbReference>
<dbReference type="PROSITE" id="PS50968">
    <property type="entry name" value="BIOTINYL_LIPOYL"/>
    <property type="match status" value="1"/>
</dbReference>
<dbReference type="PROSITE" id="PS00867">
    <property type="entry name" value="CPSASE_2"/>
    <property type="match status" value="1"/>
</dbReference>
<dbReference type="InterPro" id="IPR005481">
    <property type="entry name" value="BC-like_N"/>
</dbReference>
<dbReference type="SMART" id="SM00878">
    <property type="entry name" value="Biotin_carb_C"/>
    <property type="match status" value="1"/>
</dbReference>
<evidence type="ECO:0000256" key="3">
    <source>
        <dbReference type="ARBA" id="ARBA00022741"/>
    </source>
</evidence>
<protein>
    <submittedName>
        <fullName evidence="10">Uncharacterized protein</fullName>
    </submittedName>
</protein>
<evidence type="ECO:0000256" key="4">
    <source>
        <dbReference type="ARBA" id="ARBA00022840"/>
    </source>
</evidence>
<keyword evidence="4 6" id="KW-0067">ATP-binding</keyword>
<dbReference type="EMBL" id="JALIDZ010000002">
    <property type="protein sequence ID" value="MCT8971355.1"/>
    <property type="molecule type" value="Genomic_DNA"/>
</dbReference>
<keyword evidence="3 6" id="KW-0547">Nucleotide-binding</keyword>
<dbReference type="Pfam" id="PF02785">
    <property type="entry name" value="Biotin_carb_C"/>
    <property type="match status" value="1"/>
</dbReference>
<dbReference type="PROSITE" id="PS50979">
    <property type="entry name" value="BC"/>
    <property type="match status" value="1"/>
</dbReference>
<evidence type="ECO:0000256" key="2">
    <source>
        <dbReference type="ARBA" id="ARBA00022598"/>
    </source>
</evidence>
<dbReference type="PANTHER" id="PTHR18866:SF33">
    <property type="entry name" value="METHYLCROTONOYL-COA CARBOXYLASE SUBUNIT ALPHA, MITOCHONDRIAL-RELATED"/>
    <property type="match status" value="1"/>
</dbReference>
<gene>
    <name evidence="10" type="ORF">MUB46_05720</name>
</gene>
<keyword evidence="2" id="KW-0436">Ligase</keyword>
<evidence type="ECO:0000259" key="9">
    <source>
        <dbReference type="PROSITE" id="PS50979"/>
    </source>
</evidence>
<dbReference type="InterPro" id="IPR011053">
    <property type="entry name" value="Single_hybrid_motif"/>
</dbReference>
<evidence type="ECO:0000259" key="7">
    <source>
        <dbReference type="PROSITE" id="PS50968"/>
    </source>
</evidence>
<dbReference type="Pfam" id="PF00364">
    <property type="entry name" value="Biotin_lipoyl"/>
    <property type="match status" value="1"/>
</dbReference>
<dbReference type="SUPFAM" id="SSF51246">
    <property type="entry name" value="Rudiment single hybrid motif"/>
    <property type="match status" value="1"/>
</dbReference>
<dbReference type="Gene3D" id="3.30.470.20">
    <property type="entry name" value="ATP-grasp fold, B domain"/>
    <property type="match status" value="1"/>
</dbReference>
<evidence type="ECO:0000259" key="8">
    <source>
        <dbReference type="PROSITE" id="PS50975"/>
    </source>
</evidence>
<dbReference type="InterPro" id="IPR000089">
    <property type="entry name" value="Biotin_lipoyl"/>
</dbReference>
<dbReference type="InterPro" id="IPR011054">
    <property type="entry name" value="Rudment_hybrid_motif"/>
</dbReference>
<accession>A0AAW5QTU1</accession>
<evidence type="ECO:0000256" key="5">
    <source>
        <dbReference type="ARBA" id="ARBA00023267"/>
    </source>
</evidence>
<evidence type="ECO:0000313" key="11">
    <source>
        <dbReference type="Proteomes" id="UP001320898"/>
    </source>
</evidence>
<evidence type="ECO:0000313" key="10">
    <source>
        <dbReference type="EMBL" id="MCT8971355.1"/>
    </source>
</evidence>
<sequence>MFERVLIANRGEIARRVARTCRRKGIDYVAVYSDADRDAPHLQGAAGRVPIGPAPAAQSYLAGDKLIRAALDTGCDAVHPGYGFLSENAAFADAVESAGLAFVGPAPKTIADMGDKATAKAIMAGAGVPVVPGSSEASDDADTIAALLAQTGYPALLKPVAGGGGKGMAVVESGDGRDEIESAIRTACSSFGDGRLLVERFVRDPRHIEVQIFGDGQGNVVHLFERECSLQRRHQKIVEEAPAANLPGDLRDAMIDAALRGARALAYRNAGTFEFIVGADGGFYFLEVNTRLQVEHPVTEEITGLDLVEWQLRVAAGEALPLTQAQIASRGHAIECRLYAEDPAAGFRPSPGRVARLCWPPNVRVESAVENDTTVPPDYDPMIAKLVVHAADRTAAIAAMTTALDATAITGITTNLGFLRRLLEAPEVVAGTASTGFIDSGLPRIMPTVDPADVIAAAAAAVVCAARAEPHPASSPWTGPTPFDRVTLDAQAPLGRIAFSVEGKSRIAHLKALHGDCANIEIQPEDTGEPVSRVVMAHRQDDLVTGTVGRQRWCAQVTPRAVDLTLAGTRLLVDRIAGGQDMAGDGGDEAKSPMPGVVVALSVVAGAAVSRGDVVAVVEAMKFENPVVAPRDGVVGEICCAAGDQVRAGQVLVRLHEESGMAAS</sequence>
<dbReference type="Gene3D" id="2.40.50.100">
    <property type="match status" value="1"/>
</dbReference>
<dbReference type="InterPro" id="IPR011761">
    <property type="entry name" value="ATP-grasp"/>
</dbReference>
<organism evidence="10 11">
    <name type="scientific">Microbaculum marinisediminis</name>
    <dbReference type="NCBI Taxonomy" id="2931392"/>
    <lineage>
        <taxon>Bacteria</taxon>
        <taxon>Pseudomonadati</taxon>
        <taxon>Pseudomonadota</taxon>
        <taxon>Alphaproteobacteria</taxon>
        <taxon>Hyphomicrobiales</taxon>
        <taxon>Tepidamorphaceae</taxon>
        <taxon>Microbaculum</taxon>
    </lineage>
</organism>
<feature type="domain" description="ATP-grasp" evidence="8">
    <location>
        <begin position="120"/>
        <end position="316"/>
    </location>
</feature>
<dbReference type="SUPFAM" id="SSF52440">
    <property type="entry name" value="PreATP-grasp domain"/>
    <property type="match status" value="1"/>
</dbReference>
<dbReference type="SUPFAM" id="SSF56059">
    <property type="entry name" value="Glutathione synthetase ATP-binding domain-like"/>
    <property type="match status" value="1"/>
</dbReference>
<dbReference type="SUPFAM" id="SSF51230">
    <property type="entry name" value="Single hybrid motif"/>
    <property type="match status" value="1"/>
</dbReference>
<comment type="cofactor">
    <cofactor evidence="1">
        <name>biotin</name>
        <dbReference type="ChEBI" id="CHEBI:57586"/>
    </cofactor>
</comment>
<dbReference type="Pfam" id="PF02786">
    <property type="entry name" value="CPSase_L_D2"/>
    <property type="match status" value="1"/>
</dbReference>
<dbReference type="CDD" id="cd06850">
    <property type="entry name" value="biotinyl_domain"/>
    <property type="match status" value="1"/>
</dbReference>
<dbReference type="PANTHER" id="PTHR18866">
    <property type="entry name" value="CARBOXYLASE:PYRUVATE/ACETYL-COA/PROPIONYL-COA CARBOXYLASE"/>
    <property type="match status" value="1"/>
</dbReference>
<dbReference type="RefSeq" id="WP_261614917.1">
    <property type="nucleotide sequence ID" value="NZ_JALIDZ010000002.1"/>
</dbReference>
<keyword evidence="5" id="KW-0092">Biotin</keyword>
<proteinExistence type="predicted"/>
<keyword evidence="11" id="KW-1185">Reference proteome</keyword>
<dbReference type="InterPro" id="IPR011764">
    <property type="entry name" value="Biotin_carboxylation_dom"/>
</dbReference>